<keyword evidence="4" id="KW-0456">Lyase</keyword>
<sequence>MNASAMLSGGCACGAVRYALHSPPFDAGYCHCRLCQLTSGAPVMAFATVPVGDFLIVAGERAVRRSSDFGERGFCAACGTPLTMQVDHQPDTIDFTIATLDDPSALAPQFHIWDASRIAWFEMADALPRHAGFRPDTVGLDDDVSGGDSSAGRGA</sequence>
<evidence type="ECO:0000256" key="2">
    <source>
        <dbReference type="ARBA" id="ARBA00022723"/>
    </source>
</evidence>
<reference evidence="6 7" key="2">
    <citation type="journal article" date="2013" name="Environ. Sci. Technol.">
        <title>The 4-tert-butylphenol-utilizing bacterium Sphingobium fuliginis OMI can degrade bisphenols via phenolic ring hydroxylation and meta-cleavage pathway.</title>
        <authorList>
            <person name="Ogata Y."/>
            <person name="Goda S."/>
            <person name="Toyama T."/>
            <person name="Sei K."/>
            <person name="Ike M."/>
        </authorList>
    </citation>
    <scope>NUCLEOTIDE SEQUENCE [LARGE SCALE GENOMIC DNA]</scope>
    <source>
        <strain evidence="6 7">OMI</strain>
    </source>
</reference>
<dbReference type="InterPro" id="IPR006913">
    <property type="entry name" value="CENP-V/GFA"/>
</dbReference>
<feature type="domain" description="CENP-V/GFA" evidence="5">
    <location>
        <begin position="7"/>
        <end position="114"/>
    </location>
</feature>
<dbReference type="SUPFAM" id="SSF51316">
    <property type="entry name" value="Mss4-like"/>
    <property type="match status" value="1"/>
</dbReference>
<evidence type="ECO:0000313" key="6">
    <source>
        <dbReference type="EMBL" id="GAY24309.1"/>
    </source>
</evidence>
<evidence type="ECO:0000256" key="1">
    <source>
        <dbReference type="ARBA" id="ARBA00005495"/>
    </source>
</evidence>
<dbReference type="Pfam" id="PF04828">
    <property type="entry name" value="GFA"/>
    <property type="match status" value="1"/>
</dbReference>
<dbReference type="AlphaFoldDB" id="A0A292ZN48"/>
<keyword evidence="2" id="KW-0479">Metal-binding</keyword>
<dbReference type="Proteomes" id="UP000221538">
    <property type="component" value="Unassembled WGS sequence"/>
</dbReference>
<dbReference type="PROSITE" id="PS51891">
    <property type="entry name" value="CENP_V_GFA"/>
    <property type="match status" value="1"/>
</dbReference>
<gene>
    <name evidence="6" type="ORF">SFOMI_4889</name>
</gene>
<evidence type="ECO:0000259" key="5">
    <source>
        <dbReference type="PROSITE" id="PS51891"/>
    </source>
</evidence>
<evidence type="ECO:0000256" key="4">
    <source>
        <dbReference type="ARBA" id="ARBA00023239"/>
    </source>
</evidence>
<proteinExistence type="inferred from homology"/>
<dbReference type="Gene3D" id="3.90.1590.10">
    <property type="entry name" value="glutathione-dependent formaldehyde- activating enzyme (gfa)"/>
    <property type="match status" value="1"/>
</dbReference>
<comment type="caution">
    <text evidence="6">The sequence shown here is derived from an EMBL/GenBank/DDBJ whole genome shotgun (WGS) entry which is preliminary data.</text>
</comment>
<reference evidence="6 7" key="1">
    <citation type="journal article" date="2013" name="Biodegradation">
        <title>Occurrence of 4-tert-butylphenol (4-t-BP) biodegradation in an aquatic sample caused by the presence of Spirodela polyrrhiza and isolation of a 4-t-BP-utilizing bacterium.</title>
        <authorList>
            <person name="Ogata Y."/>
            <person name="Toyama T."/>
            <person name="Yu N."/>
            <person name="Wang X."/>
            <person name="Sei K."/>
            <person name="Ike M."/>
        </authorList>
    </citation>
    <scope>NUCLEOTIDE SEQUENCE [LARGE SCALE GENOMIC DNA]</scope>
    <source>
        <strain evidence="6 7">OMI</strain>
    </source>
</reference>
<accession>A0A292ZN48</accession>
<name>A0A292ZN48_SPHSA</name>
<dbReference type="PANTHER" id="PTHR33337">
    <property type="entry name" value="GFA DOMAIN-CONTAINING PROTEIN"/>
    <property type="match status" value="1"/>
</dbReference>
<comment type="similarity">
    <text evidence="1">Belongs to the Gfa family.</text>
</comment>
<organism evidence="6 7">
    <name type="scientific">Sphingobium fuliginis (strain ATCC 27551)</name>
    <dbReference type="NCBI Taxonomy" id="336203"/>
    <lineage>
        <taxon>Bacteria</taxon>
        <taxon>Pseudomonadati</taxon>
        <taxon>Pseudomonadota</taxon>
        <taxon>Alphaproteobacteria</taxon>
        <taxon>Sphingomonadales</taxon>
        <taxon>Sphingomonadaceae</taxon>
        <taxon>Sphingobium</taxon>
    </lineage>
</organism>
<dbReference type="GO" id="GO:0046872">
    <property type="term" value="F:metal ion binding"/>
    <property type="evidence" value="ECO:0007669"/>
    <property type="project" value="UniProtKB-KW"/>
</dbReference>
<protein>
    <recommendedName>
        <fullName evidence="5">CENP-V/GFA domain-containing protein</fullName>
    </recommendedName>
</protein>
<keyword evidence="3" id="KW-0862">Zinc</keyword>
<dbReference type="GO" id="GO:0016846">
    <property type="term" value="F:carbon-sulfur lyase activity"/>
    <property type="evidence" value="ECO:0007669"/>
    <property type="project" value="InterPro"/>
</dbReference>
<dbReference type="PANTHER" id="PTHR33337:SF40">
    <property type="entry name" value="CENP-V_GFA DOMAIN-CONTAINING PROTEIN-RELATED"/>
    <property type="match status" value="1"/>
</dbReference>
<evidence type="ECO:0000313" key="7">
    <source>
        <dbReference type="Proteomes" id="UP000221538"/>
    </source>
</evidence>
<evidence type="ECO:0000256" key="3">
    <source>
        <dbReference type="ARBA" id="ARBA00022833"/>
    </source>
</evidence>
<dbReference type="EMBL" id="BEWI01000032">
    <property type="protein sequence ID" value="GAY24309.1"/>
    <property type="molecule type" value="Genomic_DNA"/>
</dbReference>
<dbReference type="InterPro" id="IPR011057">
    <property type="entry name" value="Mss4-like_sf"/>
</dbReference>